<dbReference type="PANTHER" id="PTHR46594:SF4">
    <property type="entry name" value="P-TYPE CATION-TRANSPORTING ATPASE"/>
    <property type="match status" value="1"/>
</dbReference>
<evidence type="ECO:0000256" key="6">
    <source>
        <dbReference type="ARBA" id="ARBA00023186"/>
    </source>
</evidence>
<keyword evidence="9" id="KW-1185">Reference proteome</keyword>
<evidence type="ECO:0000256" key="4">
    <source>
        <dbReference type="ARBA" id="ARBA00022723"/>
    </source>
</evidence>
<evidence type="ECO:0000256" key="1">
    <source>
        <dbReference type="ARBA" id="ARBA00004496"/>
    </source>
</evidence>
<gene>
    <name evidence="8" type="primary">copZ</name>
    <name evidence="8" type="ORF">OIH86_08160</name>
</gene>
<evidence type="ECO:0000256" key="2">
    <source>
        <dbReference type="ARBA" id="ARBA00015313"/>
    </source>
</evidence>
<protein>
    <recommendedName>
        <fullName evidence="2">Copper chaperone CopZ</fullName>
    </recommendedName>
</protein>
<name>A0ABT3DEY7_9BACI</name>
<feature type="domain" description="HMA" evidence="7">
    <location>
        <begin position="2"/>
        <end position="68"/>
    </location>
</feature>
<organism evidence="8 9">
    <name type="scientific">Metabacillus halosaccharovorans</name>
    <dbReference type="NCBI Taxonomy" id="930124"/>
    <lineage>
        <taxon>Bacteria</taxon>
        <taxon>Bacillati</taxon>
        <taxon>Bacillota</taxon>
        <taxon>Bacilli</taxon>
        <taxon>Bacillales</taxon>
        <taxon>Bacillaceae</taxon>
        <taxon>Metabacillus</taxon>
    </lineage>
</organism>
<dbReference type="RefSeq" id="WP_264142372.1">
    <property type="nucleotide sequence ID" value="NZ_JAOYEY010000032.1"/>
</dbReference>
<dbReference type="NCBIfam" id="TIGR00003">
    <property type="entry name" value="copper ion binding protein"/>
    <property type="match status" value="1"/>
</dbReference>
<dbReference type="Proteomes" id="UP001526147">
    <property type="component" value="Unassembled WGS sequence"/>
</dbReference>
<dbReference type="PROSITE" id="PS01047">
    <property type="entry name" value="HMA_1"/>
    <property type="match status" value="1"/>
</dbReference>
<reference evidence="8 9" key="1">
    <citation type="submission" date="2022-10" db="EMBL/GenBank/DDBJ databases">
        <title>Draft genome assembly of moderately radiation resistant bacterium Metabacillus halosaccharovorans.</title>
        <authorList>
            <person name="Pal S."/>
            <person name="Gopinathan A."/>
        </authorList>
    </citation>
    <scope>NUCLEOTIDE SEQUENCE [LARGE SCALE GENOMIC DNA]</scope>
    <source>
        <strain evidence="8 9">VITHBRA001</strain>
    </source>
</reference>
<evidence type="ECO:0000259" key="7">
    <source>
        <dbReference type="PROSITE" id="PS50846"/>
    </source>
</evidence>
<dbReference type="InterPro" id="IPR049740">
    <property type="entry name" value="CopZ"/>
</dbReference>
<dbReference type="Pfam" id="PF00403">
    <property type="entry name" value="HMA"/>
    <property type="match status" value="1"/>
</dbReference>
<evidence type="ECO:0000256" key="3">
    <source>
        <dbReference type="ARBA" id="ARBA00022490"/>
    </source>
</evidence>
<dbReference type="InterPro" id="IPR036163">
    <property type="entry name" value="HMA_dom_sf"/>
</dbReference>
<dbReference type="SUPFAM" id="SSF55008">
    <property type="entry name" value="HMA, heavy metal-associated domain"/>
    <property type="match status" value="1"/>
</dbReference>
<dbReference type="CDD" id="cd00371">
    <property type="entry name" value="HMA"/>
    <property type="match status" value="1"/>
</dbReference>
<keyword evidence="4" id="KW-0479">Metal-binding</keyword>
<keyword evidence="3" id="KW-0963">Cytoplasm</keyword>
<dbReference type="NCBIfam" id="NF033795">
    <property type="entry name" value="chaper_CopZ_Bs"/>
    <property type="match status" value="1"/>
</dbReference>
<comment type="subcellular location">
    <subcellularLocation>
        <location evidence="1">Cytoplasm</location>
    </subcellularLocation>
</comment>
<evidence type="ECO:0000313" key="8">
    <source>
        <dbReference type="EMBL" id="MCV9885625.1"/>
    </source>
</evidence>
<evidence type="ECO:0000313" key="9">
    <source>
        <dbReference type="Proteomes" id="UP001526147"/>
    </source>
</evidence>
<evidence type="ECO:0000256" key="5">
    <source>
        <dbReference type="ARBA" id="ARBA00023008"/>
    </source>
</evidence>
<dbReference type="EMBL" id="JAOYEY010000032">
    <property type="protein sequence ID" value="MCV9885625.1"/>
    <property type="molecule type" value="Genomic_DNA"/>
</dbReference>
<dbReference type="Gene3D" id="3.30.70.100">
    <property type="match status" value="1"/>
</dbReference>
<comment type="caution">
    <text evidence="8">The sequence shown here is derived from an EMBL/GenBank/DDBJ whole genome shotgun (WGS) entry which is preliminary data.</text>
</comment>
<proteinExistence type="predicted"/>
<dbReference type="InterPro" id="IPR017969">
    <property type="entry name" value="Heavy-metal-associated_CS"/>
</dbReference>
<dbReference type="InterPro" id="IPR006122">
    <property type="entry name" value="HMA_Cu_ion-bd"/>
</dbReference>
<keyword evidence="5" id="KW-0186">Copper</keyword>
<dbReference type="PROSITE" id="PS50846">
    <property type="entry name" value="HMA_2"/>
    <property type="match status" value="1"/>
</dbReference>
<accession>A0ABT3DEY7</accession>
<dbReference type="PANTHER" id="PTHR46594">
    <property type="entry name" value="P-TYPE CATION-TRANSPORTING ATPASE"/>
    <property type="match status" value="1"/>
</dbReference>
<dbReference type="InterPro" id="IPR006121">
    <property type="entry name" value="HMA_dom"/>
</dbReference>
<keyword evidence="6" id="KW-0143">Chaperone</keyword>
<sequence length="68" mass="7333">MEKITLTVQGMSCGHCVSAIEGNVGKQNGVENVTVHLSEGKVDIDFDPAVVSLDKIKEIIDEQGYDVE</sequence>
<dbReference type="PRINTS" id="PR00942">
    <property type="entry name" value="CUATPASEI"/>
</dbReference>